<sequence length="571" mass="66651">MTMFVTWFHYFILYYLLMCVCLSVSALKILQPQISPTCDSEIYCQGDLLRTVQMSQIFNDSKTFVDMSLKRPPAEVLNIFKDLMKNTDNTPTQNQLKNFISDNFESGTELERWIPPDFNPKPAFLSKIIDPRVAEFAQRIVMIWQDLGRKVKEEVFQNPELHSLIPIPNGLIIPGGRFNEYYYWDYYWILEGLIVCEMFDTVRGIIDNFFTIVKKYNFIPNGGRVYYSQRSQPPMLTFMAKNYFQASKNLTWLSRNIEYLSKEVEFWINERLTKITVNGREYDIGVYFASSEGPRPESYREDISTASTFTNQEDKQNLYNELKAAAQSGWDFSSRWIFDANGGNNANLSFTQTTRVAPVDLNSYLYGAFYNMAAFYSILGNNEKKRYWKSKAARFLTIFRDLFWNENDGTWYDFDIELKQQRKFFAASNLTPMWVSAYHKQKNKQTRKVIRYLRKEGVLNFPGGIPATKIYTGQQWDYPNCFPPLQSIIIEGLNKSGYNNAQILAQQLAKKWVEANIIGEETHGVMFEKYHAQFPGQYGHGGEYKVQKGFGWTNGVVLDFINKYYTEINVD</sequence>
<reference evidence="1" key="1">
    <citation type="submission" date="2022-04" db="EMBL/GenBank/DDBJ databases">
        <title>Chromosome-scale genome assembly of Holotrichia oblita Faldermann.</title>
        <authorList>
            <person name="Rongchong L."/>
        </authorList>
    </citation>
    <scope>NUCLEOTIDE SEQUENCE</scope>
    <source>
        <strain evidence="1">81SQS9</strain>
    </source>
</reference>
<gene>
    <name evidence="1" type="ORF">MML48_8g00016960</name>
</gene>
<organism evidence="1 2">
    <name type="scientific">Holotrichia oblita</name>
    <name type="common">Chafer beetle</name>
    <dbReference type="NCBI Taxonomy" id="644536"/>
    <lineage>
        <taxon>Eukaryota</taxon>
        <taxon>Metazoa</taxon>
        <taxon>Ecdysozoa</taxon>
        <taxon>Arthropoda</taxon>
        <taxon>Hexapoda</taxon>
        <taxon>Insecta</taxon>
        <taxon>Pterygota</taxon>
        <taxon>Neoptera</taxon>
        <taxon>Endopterygota</taxon>
        <taxon>Coleoptera</taxon>
        <taxon>Polyphaga</taxon>
        <taxon>Scarabaeiformia</taxon>
        <taxon>Scarabaeidae</taxon>
        <taxon>Melolonthinae</taxon>
        <taxon>Holotrichia</taxon>
    </lineage>
</organism>
<evidence type="ECO:0000313" key="2">
    <source>
        <dbReference type="Proteomes" id="UP001056778"/>
    </source>
</evidence>
<proteinExistence type="predicted"/>
<comment type="caution">
    <text evidence="1">The sequence shown here is derived from an EMBL/GenBank/DDBJ whole genome shotgun (WGS) entry which is preliminary data.</text>
</comment>
<dbReference type="EMBL" id="CM043022">
    <property type="protein sequence ID" value="KAI4456206.1"/>
    <property type="molecule type" value="Genomic_DNA"/>
</dbReference>
<accession>A0ACB9SM05</accession>
<evidence type="ECO:0000313" key="1">
    <source>
        <dbReference type="EMBL" id="KAI4456206.1"/>
    </source>
</evidence>
<keyword evidence="2" id="KW-1185">Reference proteome</keyword>
<dbReference type="Proteomes" id="UP001056778">
    <property type="component" value="Chromosome 8"/>
</dbReference>
<protein>
    <submittedName>
        <fullName evidence="1">Trehalase</fullName>
    </submittedName>
</protein>
<name>A0ACB9SM05_HOLOL</name>